<evidence type="ECO:0000313" key="1">
    <source>
        <dbReference type="EMBL" id="KAI0088415.1"/>
    </source>
</evidence>
<keyword evidence="2" id="KW-1185">Reference proteome</keyword>
<gene>
    <name evidence="1" type="ORF">BDY19DRAFT_985665</name>
</gene>
<reference evidence="1" key="1">
    <citation type="journal article" date="2021" name="Environ. Microbiol.">
        <title>Gene family expansions and transcriptome signatures uncover fungal adaptations to wood decay.</title>
        <authorList>
            <person name="Hage H."/>
            <person name="Miyauchi S."/>
            <person name="Viragh M."/>
            <person name="Drula E."/>
            <person name="Min B."/>
            <person name="Chaduli D."/>
            <person name="Navarro D."/>
            <person name="Favel A."/>
            <person name="Norest M."/>
            <person name="Lesage-Meessen L."/>
            <person name="Balint B."/>
            <person name="Merenyi Z."/>
            <person name="de Eugenio L."/>
            <person name="Morin E."/>
            <person name="Martinez A.T."/>
            <person name="Baldrian P."/>
            <person name="Stursova M."/>
            <person name="Martinez M.J."/>
            <person name="Novotny C."/>
            <person name="Magnuson J.K."/>
            <person name="Spatafora J.W."/>
            <person name="Maurice S."/>
            <person name="Pangilinan J."/>
            <person name="Andreopoulos W."/>
            <person name="LaButti K."/>
            <person name="Hundley H."/>
            <person name="Na H."/>
            <person name="Kuo A."/>
            <person name="Barry K."/>
            <person name="Lipzen A."/>
            <person name="Henrissat B."/>
            <person name="Riley R."/>
            <person name="Ahrendt S."/>
            <person name="Nagy L.G."/>
            <person name="Grigoriev I.V."/>
            <person name="Martin F."/>
            <person name="Rosso M.N."/>
        </authorList>
    </citation>
    <scope>NUCLEOTIDE SEQUENCE</scope>
    <source>
        <strain evidence="1">CBS 384.51</strain>
    </source>
</reference>
<proteinExistence type="predicted"/>
<accession>A0ACB8U2F6</accession>
<protein>
    <submittedName>
        <fullName evidence="1">Surface antigen-domain-containing protein</fullName>
    </submittedName>
</protein>
<dbReference type="EMBL" id="MU274914">
    <property type="protein sequence ID" value="KAI0088415.1"/>
    <property type="molecule type" value="Genomic_DNA"/>
</dbReference>
<organism evidence="1 2">
    <name type="scientific">Irpex rosettiformis</name>
    <dbReference type="NCBI Taxonomy" id="378272"/>
    <lineage>
        <taxon>Eukaryota</taxon>
        <taxon>Fungi</taxon>
        <taxon>Dikarya</taxon>
        <taxon>Basidiomycota</taxon>
        <taxon>Agaricomycotina</taxon>
        <taxon>Agaricomycetes</taxon>
        <taxon>Polyporales</taxon>
        <taxon>Irpicaceae</taxon>
        <taxon>Irpex</taxon>
    </lineage>
</organism>
<name>A0ACB8U2F6_9APHY</name>
<evidence type="ECO:0000313" key="2">
    <source>
        <dbReference type="Proteomes" id="UP001055072"/>
    </source>
</evidence>
<sequence length="498" mass="54100">MSDAESELTAPPLNPPLHNTSAPRDMEPTGADLDKLRKWQEERITRKLRGEYQSAVLRLAEVVNENIDSPLRLASVRVEGTPHTRKSFLGSLVNPYLHSEQAPETLGSVLHNARAIGHLLNETDLYTTVFAKVERSRDPLAHPNGVELVFKTREKPRMFLKTSTEIGNNEGGASATCRLRNAFGGAETFEANLSFGTTTRVAFNAALSAPLAALTGNLNTRGEVSIFGLERDNTFYCSAMEGVRGLKAVVRNGTLRSGLHEVGYEGVLRHIGNLQPTASVSMREAAGQSIKSSVFHAWTRDTRDDSLYGTRGYLLKAFHEFAGLGGNTSFYKSEGQAQFARPLLPGLTVSLSAKAGLLLSVSEKPLLFPDRFQLGGPSSVRMFKTNSMGPRDGSDSLGGDVYWTAGLSLISDIPKKPHWPVKLHGFINAGRLDCVDQSKPLQDSLISTLSKPSISAGLGIVYRLEPVRVEMNFGLPLVAAKNEGARKGFQLGIGLEFL</sequence>
<dbReference type="Proteomes" id="UP001055072">
    <property type="component" value="Unassembled WGS sequence"/>
</dbReference>
<comment type="caution">
    <text evidence="1">The sequence shown here is derived from an EMBL/GenBank/DDBJ whole genome shotgun (WGS) entry which is preliminary data.</text>
</comment>